<evidence type="ECO:0000256" key="1">
    <source>
        <dbReference type="ARBA" id="ARBA00000012"/>
    </source>
</evidence>
<comment type="catalytic activity">
    <reaction evidence="1">
        <text>(7,8-dihydropterin-6-yl)methyl diphosphate + 4-aminobenzoate = 7,8-dihydropteroate + diphosphate</text>
        <dbReference type="Rhea" id="RHEA:19949"/>
        <dbReference type="ChEBI" id="CHEBI:17836"/>
        <dbReference type="ChEBI" id="CHEBI:17839"/>
        <dbReference type="ChEBI" id="CHEBI:33019"/>
        <dbReference type="ChEBI" id="CHEBI:72950"/>
        <dbReference type="EC" id="2.5.1.15"/>
    </reaction>
</comment>
<reference evidence="10 11" key="1">
    <citation type="journal article" date="2015" name="Microbiome">
        <title>Genomic resolution of linkages in carbon, nitrogen, and sulfur cycling among widespread estuary sediment bacteria.</title>
        <authorList>
            <person name="Baker B.J."/>
            <person name="Lazar C.S."/>
            <person name="Teske A.P."/>
            <person name="Dick G.J."/>
        </authorList>
    </citation>
    <scope>NUCLEOTIDE SEQUENCE [LARGE SCALE GENOMIC DNA]</scope>
    <source>
        <strain evidence="10">DG_78</strain>
    </source>
</reference>
<dbReference type="AlphaFoldDB" id="A0A0S7YHS2"/>
<proteinExistence type="predicted"/>
<feature type="domain" description="Pterin-binding" evidence="9">
    <location>
        <begin position="1"/>
        <end position="251"/>
    </location>
</feature>
<comment type="cofactor">
    <cofactor evidence="2">
        <name>Mg(2+)</name>
        <dbReference type="ChEBI" id="CHEBI:18420"/>
    </cofactor>
</comment>
<dbReference type="InterPro" id="IPR045031">
    <property type="entry name" value="DHP_synth-like"/>
</dbReference>
<dbReference type="Pfam" id="PF00809">
    <property type="entry name" value="Pterin_bind"/>
    <property type="match status" value="1"/>
</dbReference>
<dbReference type="PATRIC" id="fig|1703772.3.peg.549"/>
<comment type="caution">
    <text evidence="10">The sequence shown here is derived from an EMBL/GenBank/DDBJ whole genome shotgun (WGS) entry which is preliminary data.</text>
</comment>
<dbReference type="NCBIfam" id="TIGR01496">
    <property type="entry name" value="DHPS"/>
    <property type="match status" value="1"/>
</dbReference>
<name>A0A0S7YHS2_UNCT6</name>
<dbReference type="GO" id="GO:0046872">
    <property type="term" value="F:metal ion binding"/>
    <property type="evidence" value="ECO:0007669"/>
    <property type="project" value="UniProtKB-KW"/>
</dbReference>
<evidence type="ECO:0000256" key="7">
    <source>
        <dbReference type="ARBA" id="ARBA00022842"/>
    </source>
</evidence>
<dbReference type="GO" id="GO:0046656">
    <property type="term" value="P:folic acid biosynthetic process"/>
    <property type="evidence" value="ECO:0007669"/>
    <property type="project" value="UniProtKB-KW"/>
</dbReference>
<evidence type="ECO:0000256" key="2">
    <source>
        <dbReference type="ARBA" id="ARBA00001946"/>
    </source>
</evidence>
<accession>A0A0S7YHS2</accession>
<organism evidence="10 11">
    <name type="scientific">candidate division TA06 bacterium DG_78</name>
    <dbReference type="NCBI Taxonomy" id="1703772"/>
    <lineage>
        <taxon>Bacteria</taxon>
        <taxon>Bacteria division TA06</taxon>
    </lineage>
</organism>
<sequence>MGVINITLDSFYGGSRYTTRAVLEKVAREMEEEGADFIDIGAESTRPGACPIDEKEEIERLKLILPKLAKMTHIPISIDTRKTRVASFAIDHGATIVNDISGLGFDKKMAKVVAKNNVCLVIMHIKGSPKTMQLNPSYDDLMGEIHNFLEKKIDFATQSGVKRERIIIDPGFGFGKRLDDNYEIMRRLNELTTFKRPILVGHSRKSFIGVPFNFTPEQRLEGTLGVEALLIKSGASILRVHDVLEAKRVALLIDRIER</sequence>
<evidence type="ECO:0000256" key="3">
    <source>
        <dbReference type="ARBA" id="ARBA00004763"/>
    </source>
</evidence>
<dbReference type="GO" id="GO:0004156">
    <property type="term" value="F:dihydropteroate synthase activity"/>
    <property type="evidence" value="ECO:0007669"/>
    <property type="project" value="UniProtKB-EC"/>
</dbReference>
<keyword evidence="5" id="KW-0808">Transferase</keyword>
<dbReference type="PANTHER" id="PTHR20941">
    <property type="entry name" value="FOLATE SYNTHESIS PROTEINS"/>
    <property type="match status" value="1"/>
</dbReference>
<protein>
    <recommendedName>
        <fullName evidence="4">dihydropteroate synthase</fullName>
        <ecNumber evidence="4">2.5.1.15</ecNumber>
    </recommendedName>
</protein>
<dbReference type="Gene3D" id="3.20.20.20">
    <property type="entry name" value="Dihydropteroate synthase-like"/>
    <property type="match status" value="1"/>
</dbReference>
<evidence type="ECO:0000259" key="9">
    <source>
        <dbReference type="PROSITE" id="PS50972"/>
    </source>
</evidence>
<dbReference type="Proteomes" id="UP000051012">
    <property type="component" value="Unassembled WGS sequence"/>
</dbReference>
<dbReference type="InterPro" id="IPR000489">
    <property type="entry name" value="Pterin-binding_dom"/>
</dbReference>
<evidence type="ECO:0000256" key="5">
    <source>
        <dbReference type="ARBA" id="ARBA00022679"/>
    </source>
</evidence>
<dbReference type="SUPFAM" id="SSF51717">
    <property type="entry name" value="Dihydropteroate synthetase-like"/>
    <property type="match status" value="1"/>
</dbReference>
<gene>
    <name evidence="10" type="ORF">AMJ52_01600</name>
</gene>
<dbReference type="PANTHER" id="PTHR20941:SF1">
    <property type="entry name" value="FOLIC ACID SYNTHESIS PROTEIN FOL1"/>
    <property type="match status" value="1"/>
</dbReference>
<dbReference type="PROSITE" id="PS50972">
    <property type="entry name" value="PTERIN_BINDING"/>
    <property type="match status" value="1"/>
</dbReference>
<dbReference type="GO" id="GO:0005829">
    <property type="term" value="C:cytosol"/>
    <property type="evidence" value="ECO:0007669"/>
    <property type="project" value="TreeGrafter"/>
</dbReference>
<evidence type="ECO:0000313" key="10">
    <source>
        <dbReference type="EMBL" id="KPJ74192.1"/>
    </source>
</evidence>
<dbReference type="InterPro" id="IPR011005">
    <property type="entry name" value="Dihydropteroate_synth-like_sf"/>
</dbReference>
<dbReference type="EMBL" id="LJNI01000012">
    <property type="protein sequence ID" value="KPJ74192.1"/>
    <property type="molecule type" value="Genomic_DNA"/>
</dbReference>
<keyword evidence="7" id="KW-0460">Magnesium</keyword>
<evidence type="ECO:0000313" key="11">
    <source>
        <dbReference type="Proteomes" id="UP000051012"/>
    </source>
</evidence>
<dbReference type="InterPro" id="IPR006390">
    <property type="entry name" value="DHP_synth_dom"/>
</dbReference>
<evidence type="ECO:0000256" key="6">
    <source>
        <dbReference type="ARBA" id="ARBA00022723"/>
    </source>
</evidence>
<keyword evidence="6" id="KW-0479">Metal-binding</keyword>
<keyword evidence="8" id="KW-0289">Folate biosynthesis</keyword>
<dbReference type="GO" id="GO:0046654">
    <property type="term" value="P:tetrahydrofolate biosynthetic process"/>
    <property type="evidence" value="ECO:0007669"/>
    <property type="project" value="TreeGrafter"/>
</dbReference>
<dbReference type="EC" id="2.5.1.15" evidence="4"/>
<evidence type="ECO:0000256" key="8">
    <source>
        <dbReference type="ARBA" id="ARBA00022909"/>
    </source>
</evidence>
<evidence type="ECO:0000256" key="4">
    <source>
        <dbReference type="ARBA" id="ARBA00012458"/>
    </source>
</evidence>
<dbReference type="CDD" id="cd00739">
    <property type="entry name" value="DHPS"/>
    <property type="match status" value="1"/>
</dbReference>
<comment type="pathway">
    <text evidence="3">Cofactor biosynthesis; tetrahydrofolate biosynthesis; 7,8-dihydrofolate from 2-amino-4-hydroxy-6-hydroxymethyl-7,8-dihydropteridine diphosphate and 4-aminobenzoate: step 1/2.</text>
</comment>